<dbReference type="InterPro" id="IPR005892">
    <property type="entry name" value="Gly-betaine_transp_ATP-bd"/>
</dbReference>
<evidence type="ECO:0000256" key="2">
    <source>
        <dbReference type="ARBA" id="ARBA00022448"/>
    </source>
</evidence>
<dbReference type="GO" id="GO:0016887">
    <property type="term" value="F:ATP hydrolysis activity"/>
    <property type="evidence" value="ECO:0007669"/>
    <property type="project" value="InterPro"/>
</dbReference>
<comment type="caution">
    <text evidence="8">The sequence shown here is derived from an EMBL/GenBank/DDBJ whole genome shotgun (WGS) entry which is preliminary data.</text>
</comment>
<dbReference type="InterPro" id="IPR003593">
    <property type="entry name" value="AAA+_ATPase"/>
</dbReference>
<dbReference type="PANTHER" id="PTHR43869:SF1">
    <property type="entry name" value="GLYCINE BETAINE_PROLINE BETAINE TRANSPORT SYSTEM ATP-BINDING PROTEIN PROV"/>
    <property type="match status" value="1"/>
</dbReference>
<reference evidence="8" key="1">
    <citation type="journal article" date="2014" name="Int. J. Syst. Evol. Microbiol.">
        <title>Complete genome sequence of Corynebacterium casei LMG S-19264T (=DSM 44701T), isolated from a smear-ripened cheese.</title>
        <authorList>
            <consortium name="US DOE Joint Genome Institute (JGI-PGF)"/>
            <person name="Walter F."/>
            <person name="Albersmeier A."/>
            <person name="Kalinowski J."/>
            <person name="Ruckert C."/>
        </authorList>
    </citation>
    <scope>NUCLEOTIDE SEQUENCE</scope>
    <source>
        <strain evidence="8">JCM 4956</strain>
    </source>
</reference>
<dbReference type="PROSITE" id="PS00211">
    <property type="entry name" value="ABC_TRANSPORTER_1"/>
    <property type="match status" value="1"/>
</dbReference>
<protein>
    <submittedName>
        <fullName evidence="8">Glycine/betaine ABC transporter ATP-binding protein</fullName>
    </submittedName>
</protein>
<dbReference type="InterPro" id="IPR027417">
    <property type="entry name" value="P-loop_NTPase"/>
</dbReference>
<keyword evidence="4 8" id="KW-0067">ATP-binding</keyword>
<dbReference type="NCBIfam" id="TIGR01186">
    <property type="entry name" value="proV"/>
    <property type="match status" value="1"/>
</dbReference>
<keyword evidence="9" id="KW-1185">Reference proteome</keyword>
<keyword evidence="5" id="KW-0129">CBS domain</keyword>
<gene>
    <name evidence="8" type="ORF">GCM10010515_01180</name>
</gene>
<dbReference type="Pfam" id="PF00005">
    <property type="entry name" value="ABC_tran"/>
    <property type="match status" value="1"/>
</dbReference>
<dbReference type="InterPro" id="IPR051921">
    <property type="entry name" value="ABC_osmolyte_uptake_ATP-bind"/>
</dbReference>
<dbReference type="GO" id="GO:0016020">
    <property type="term" value="C:membrane"/>
    <property type="evidence" value="ECO:0007669"/>
    <property type="project" value="InterPro"/>
</dbReference>
<evidence type="ECO:0000256" key="5">
    <source>
        <dbReference type="ARBA" id="ARBA00023122"/>
    </source>
</evidence>
<dbReference type="CDD" id="cd03294">
    <property type="entry name" value="ABC_Pro_Gly_Betaine"/>
    <property type="match status" value="1"/>
</dbReference>
<dbReference type="FunFam" id="3.40.50.300:FF:000201">
    <property type="entry name" value="Glycine betaine/L-proline ABC transporter ATP-binding protein"/>
    <property type="match status" value="1"/>
</dbReference>
<feature type="domain" description="ABC transporter" evidence="7">
    <location>
        <begin position="150"/>
        <end position="386"/>
    </location>
</feature>
<dbReference type="EMBL" id="BMWD01000001">
    <property type="protein sequence ID" value="GGX38705.1"/>
    <property type="molecule type" value="Genomic_DNA"/>
</dbReference>
<dbReference type="PANTHER" id="PTHR43869">
    <property type="entry name" value="GLYCINE BETAINE/PROLINE BETAINE TRANSPORT SYSTEM ATP-BINDING PROTEIN PROV"/>
    <property type="match status" value="1"/>
</dbReference>
<name>A0A918K023_9ACTN</name>
<organism evidence="8 9">
    <name type="scientific">Streptomyces fructofermentans</name>
    <dbReference type="NCBI Taxonomy" id="152141"/>
    <lineage>
        <taxon>Bacteria</taxon>
        <taxon>Bacillati</taxon>
        <taxon>Actinomycetota</taxon>
        <taxon>Actinomycetes</taxon>
        <taxon>Kitasatosporales</taxon>
        <taxon>Streptomycetaceae</taxon>
        <taxon>Streptomyces</taxon>
    </lineage>
</organism>
<dbReference type="GO" id="GO:0006970">
    <property type="term" value="P:response to osmotic stress"/>
    <property type="evidence" value="ECO:0007669"/>
    <property type="project" value="UniProtKB-ARBA"/>
</dbReference>
<dbReference type="Gene3D" id="3.40.50.300">
    <property type="entry name" value="P-loop containing nucleotide triphosphate hydrolases"/>
    <property type="match status" value="1"/>
</dbReference>
<evidence type="ECO:0000313" key="9">
    <source>
        <dbReference type="Proteomes" id="UP000645555"/>
    </source>
</evidence>
<evidence type="ECO:0000256" key="1">
    <source>
        <dbReference type="ARBA" id="ARBA00005417"/>
    </source>
</evidence>
<proteinExistence type="inferred from homology"/>
<keyword evidence="2" id="KW-0813">Transport</keyword>
<feature type="compositionally biased region" description="Low complexity" evidence="6">
    <location>
        <begin position="1"/>
        <end position="105"/>
    </location>
</feature>
<dbReference type="GO" id="GO:0031460">
    <property type="term" value="P:glycine betaine transport"/>
    <property type="evidence" value="ECO:0007669"/>
    <property type="project" value="InterPro"/>
</dbReference>
<accession>A0A918K023</accession>
<dbReference type="PROSITE" id="PS50893">
    <property type="entry name" value="ABC_TRANSPORTER_2"/>
    <property type="match status" value="1"/>
</dbReference>
<evidence type="ECO:0000313" key="8">
    <source>
        <dbReference type="EMBL" id="GGX38705.1"/>
    </source>
</evidence>
<dbReference type="SMART" id="SM00382">
    <property type="entry name" value="AAA"/>
    <property type="match status" value="1"/>
</dbReference>
<dbReference type="Proteomes" id="UP000645555">
    <property type="component" value="Unassembled WGS sequence"/>
</dbReference>
<sequence length="465" mass="47726">MNDGRTTSTTGGSAAGSPTGAATGAAASAVTGPAGSLSPAGAAGSAGSAGAALGSAAAAPAPAGVPSNAPAPAHPTGPRGATGSSGPAGAAGSPGSAEAVVPVASGTGGGSTPASARDAAARPVFAVEGLWKVFGPKADRVPADPGLAALDAAELRSRTGCTAAVRDVSFDVRKGEVFVVMGLSGSGKSTLVRCLTRLIEPTAGTIAIDGEDVRAMDRARLRELRRHRAAMVFQHFGLLPHRTVLDNVAYGLEVQGMGRRERREKAREVVAKVGLDGLEQRRPGQLSGGQQQRVGLARALAVDPEVLLFDEPFSALDPLIRRDMQEEVIRLHREEGRTMVFITHDLNEALRLGDRIALMRDGRVVQLGTPEEIVGSPADDYVREFVRDVPREQVMTVRTAMRPASAREAGEGPALAPRATVSEAIEAVARTGQAARVMDGGRCLGVVDHERLLGVVAGTDRGEAV</sequence>
<dbReference type="AlphaFoldDB" id="A0A918K023"/>
<feature type="region of interest" description="Disordered" evidence="6">
    <location>
        <begin position="1"/>
        <end position="116"/>
    </location>
</feature>
<reference evidence="8" key="2">
    <citation type="submission" date="2020-09" db="EMBL/GenBank/DDBJ databases">
        <authorList>
            <person name="Sun Q."/>
            <person name="Ohkuma M."/>
        </authorList>
    </citation>
    <scope>NUCLEOTIDE SEQUENCE</scope>
    <source>
        <strain evidence="8">JCM 4956</strain>
    </source>
</reference>
<dbReference type="InterPro" id="IPR003439">
    <property type="entry name" value="ABC_transporter-like_ATP-bd"/>
</dbReference>
<comment type="similarity">
    <text evidence="1">Belongs to the ABC transporter superfamily.</text>
</comment>
<evidence type="ECO:0000259" key="7">
    <source>
        <dbReference type="PROSITE" id="PS50893"/>
    </source>
</evidence>
<evidence type="ECO:0000256" key="3">
    <source>
        <dbReference type="ARBA" id="ARBA00022741"/>
    </source>
</evidence>
<dbReference type="GO" id="GO:0005524">
    <property type="term" value="F:ATP binding"/>
    <property type="evidence" value="ECO:0007669"/>
    <property type="project" value="UniProtKB-KW"/>
</dbReference>
<evidence type="ECO:0000256" key="6">
    <source>
        <dbReference type="SAM" id="MobiDB-lite"/>
    </source>
</evidence>
<dbReference type="InterPro" id="IPR017871">
    <property type="entry name" value="ABC_transporter-like_CS"/>
</dbReference>
<evidence type="ECO:0000256" key="4">
    <source>
        <dbReference type="ARBA" id="ARBA00022840"/>
    </source>
</evidence>
<dbReference type="SUPFAM" id="SSF52540">
    <property type="entry name" value="P-loop containing nucleoside triphosphate hydrolases"/>
    <property type="match status" value="1"/>
</dbReference>
<keyword evidence="3" id="KW-0547">Nucleotide-binding</keyword>